<keyword evidence="3" id="KW-1185">Reference proteome</keyword>
<dbReference type="EMBL" id="CP133614">
    <property type="protein sequence ID" value="WMV20636.1"/>
    <property type="molecule type" value="Genomic_DNA"/>
</dbReference>
<accession>A0AAF0QHA0</accession>
<dbReference type="Proteomes" id="UP001234989">
    <property type="component" value="Chromosome 3"/>
</dbReference>
<dbReference type="AlphaFoldDB" id="A0AAF0QHA0"/>
<feature type="compositionally biased region" description="Polar residues" evidence="1">
    <location>
        <begin position="1"/>
        <end position="10"/>
    </location>
</feature>
<feature type="region of interest" description="Disordered" evidence="1">
    <location>
        <begin position="1"/>
        <end position="36"/>
    </location>
</feature>
<gene>
    <name evidence="2" type="ORF">MTR67_014021</name>
</gene>
<reference evidence="2" key="1">
    <citation type="submission" date="2023-08" db="EMBL/GenBank/DDBJ databases">
        <title>A de novo genome assembly of Solanum verrucosum Schlechtendal, a Mexican diploid species geographically isolated from the other diploid A-genome species in potato relatives.</title>
        <authorList>
            <person name="Hosaka K."/>
        </authorList>
    </citation>
    <scope>NUCLEOTIDE SEQUENCE</scope>
    <source>
        <tissue evidence="2">Young leaves</tissue>
    </source>
</reference>
<protein>
    <submittedName>
        <fullName evidence="2">Uncharacterized protein</fullName>
    </submittedName>
</protein>
<organism evidence="2 3">
    <name type="scientific">Solanum verrucosum</name>
    <dbReference type="NCBI Taxonomy" id="315347"/>
    <lineage>
        <taxon>Eukaryota</taxon>
        <taxon>Viridiplantae</taxon>
        <taxon>Streptophyta</taxon>
        <taxon>Embryophyta</taxon>
        <taxon>Tracheophyta</taxon>
        <taxon>Spermatophyta</taxon>
        <taxon>Magnoliopsida</taxon>
        <taxon>eudicotyledons</taxon>
        <taxon>Gunneridae</taxon>
        <taxon>Pentapetalae</taxon>
        <taxon>asterids</taxon>
        <taxon>lamiids</taxon>
        <taxon>Solanales</taxon>
        <taxon>Solanaceae</taxon>
        <taxon>Solanoideae</taxon>
        <taxon>Solaneae</taxon>
        <taxon>Solanum</taxon>
    </lineage>
</organism>
<evidence type="ECO:0000313" key="2">
    <source>
        <dbReference type="EMBL" id="WMV20636.1"/>
    </source>
</evidence>
<evidence type="ECO:0000256" key="1">
    <source>
        <dbReference type="SAM" id="MobiDB-lite"/>
    </source>
</evidence>
<name>A0AAF0QHA0_SOLVR</name>
<evidence type="ECO:0000313" key="3">
    <source>
        <dbReference type="Proteomes" id="UP001234989"/>
    </source>
</evidence>
<sequence>MSAKSKQSNIRIVEGDKKDQSDAGSSKKMKEKTTNYTYDNAKRQEVVVSGSLEHDEVFLVFQNLSPTPMELKILELSPEYVQLGQHPTKIYNDF</sequence>
<proteinExistence type="predicted"/>